<sequence length="196" mass="20769">MWGGQMALGTGNAGTGGGDTAQSRAVADRLVRTSDGGGNGDAMRVEDVSSSKGGGEEDCLWDGAPVANCDDIVDKEGECCSGGEYMLAEAEDFPSPTDGRAIQRRAPYPHPKGILGETRRGAGSGASPWKQVRFQRELPEGFPERTGRHHRRNQRSSELSGLSIVALLACCLCVFRVFQILTERVLSSVSDAPDGL</sequence>
<protein>
    <submittedName>
        <fullName evidence="3">Uncharacterized protein</fullName>
    </submittedName>
</protein>
<evidence type="ECO:0000313" key="3">
    <source>
        <dbReference type="EMBL" id="CAD8722967.1"/>
    </source>
</evidence>
<dbReference type="AlphaFoldDB" id="A0A7S0T1X3"/>
<reference evidence="3" key="1">
    <citation type="submission" date="2021-01" db="EMBL/GenBank/DDBJ databases">
        <authorList>
            <person name="Corre E."/>
            <person name="Pelletier E."/>
            <person name="Niang G."/>
            <person name="Scheremetjew M."/>
            <person name="Finn R."/>
            <person name="Kale V."/>
            <person name="Holt S."/>
            <person name="Cochrane G."/>
            <person name="Meng A."/>
            <person name="Brown T."/>
            <person name="Cohen L."/>
        </authorList>
    </citation>
    <scope>NUCLEOTIDE SEQUENCE</scope>
    <source>
        <strain evidence="3">SL-175</strain>
    </source>
</reference>
<evidence type="ECO:0000256" key="2">
    <source>
        <dbReference type="SAM" id="Phobius"/>
    </source>
</evidence>
<evidence type="ECO:0000256" key="1">
    <source>
        <dbReference type="SAM" id="MobiDB-lite"/>
    </source>
</evidence>
<keyword evidence="2" id="KW-1133">Transmembrane helix</keyword>
<keyword evidence="2" id="KW-0812">Transmembrane</keyword>
<feature type="region of interest" description="Disordered" evidence="1">
    <location>
        <begin position="1"/>
        <end position="56"/>
    </location>
</feature>
<proteinExistence type="predicted"/>
<gene>
    <name evidence="3" type="ORF">MANT1106_LOCUS22183</name>
</gene>
<feature type="transmembrane region" description="Helical" evidence="2">
    <location>
        <begin position="159"/>
        <end position="178"/>
    </location>
</feature>
<organism evidence="3">
    <name type="scientific">Mantoniella antarctica</name>
    <dbReference type="NCBI Taxonomy" id="81844"/>
    <lineage>
        <taxon>Eukaryota</taxon>
        <taxon>Viridiplantae</taxon>
        <taxon>Chlorophyta</taxon>
        <taxon>Mamiellophyceae</taxon>
        <taxon>Mamiellales</taxon>
        <taxon>Mamiellaceae</taxon>
        <taxon>Mantoniella</taxon>
    </lineage>
</organism>
<feature type="region of interest" description="Disordered" evidence="1">
    <location>
        <begin position="104"/>
        <end position="129"/>
    </location>
</feature>
<dbReference type="EMBL" id="HBFC01037296">
    <property type="protein sequence ID" value="CAD8722967.1"/>
    <property type="molecule type" value="Transcribed_RNA"/>
</dbReference>
<accession>A0A7S0T1X3</accession>
<keyword evidence="2" id="KW-0472">Membrane</keyword>
<name>A0A7S0T1X3_9CHLO</name>